<feature type="domain" description="Tetrapyrrole methylase" evidence="6">
    <location>
        <begin position="374"/>
        <end position="558"/>
    </location>
</feature>
<evidence type="ECO:0000256" key="2">
    <source>
        <dbReference type="ARBA" id="ARBA00022603"/>
    </source>
</evidence>
<keyword evidence="4 5" id="KW-0949">S-adenosyl-L-methionine</keyword>
<dbReference type="Gene3D" id="3.40.1010.10">
    <property type="entry name" value="Cobalt-precorrin-4 Transmethylase, Domain 1"/>
    <property type="match status" value="1"/>
</dbReference>
<dbReference type="Gene3D" id="3.30.2110.10">
    <property type="entry name" value="CbiD-like"/>
    <property type="match status" value="1"/>
</dbReference>
<comment type="similarity">
    <text evidence="5">Belongs to the CbiD family.</text>
</comment>
<dbReference type="InterPro" id="IPR002748">
    <property type="entry name" value="CbiD"/>
</dbReference>
<evidence type="ECO:0000256" key="5">
    <source>
        <dbReference type="HAMAP-Rule" id="MF_00787"/>
    </source>
</evidence>
<dbReference type="InterPro" id="IPR012818">
    <property type="entry name" value="CbiE"/>
</dbReference>
<proteinExistence type="inferred from homology"/>
<dbReference type="STRING" id="429009.Adeg_0931"/>
<name>C9RCU0_AMMDK</name>
<dbReference type="UniPathway" id="UPA00148">
    <property type="reaction ID" value="UER00227"/>
</dbReference>
<comment type="catalytic activity">
    <reaction evidence="5">
        <text>Co-precorrin-5B + S-adenosyl-L-methionine = Co-precorrin-6A + S-adenosyl-L-homocysteine</text>
        <dbReference type="Rhea" id="RHEA:26285"/>
        <dbReference type="ChEBI" id="CHEBI:57856"/>
        <dbReference type="ChEBI" id="CHEBI:59789"/>
        <dbReference type="ChEBI" id="CHEBI:60063"/>
        <dbReference type="ChEBI" id="CHEBI:60064"/>
        <dbReference type="EC" id="2.1.1.195"/>
    </reaction>
</comment>
<evidence type="ECO:0000256" key="1">
    <source>
        <dbReference type="ARBA" id="ARBA00022573"/>
    </source>
</evidence>
<evidence type="ECO:0000313" key="7">
    <source>
        <dbReference type="EMBL" id="ACX52067.1"/>
    </source>
</evidence>
<dbReference type="Pfam" id="PF01888">
    <property type="entry name" value="CbiD"/>
    <property type="match status" value="1"/>
</dbReference>
<dbReference type="CDD" id="cd11644">
    <property type="entry name" value="Precorrin-6Y-MT"/>
    <property type="match status" value="1"/>
</dbReference>
<dbReference type="NCBIfam" id="TIGR02467">
    <property type="entry name" value="CbiE"/>
    <property type="match status" value="1"/>
</dbReference>
<evidence type="ECO:0000256" key="4">
    <source>
        <dbReference type="ARBA" id="ARBA00022691"/>
    </source>
</evidence>
<keyword evidence="3 5" id="KW-0808">Transferase</keyword>
<reference evidence="7 8" key="1">
    <citation type="submission" date="2009-10" db="EMBL/GenBank/DDBJ databases">
        <title>Complete sequence of chromosome of Ammonifex degensii KC4.</title>
        <authorList>
            <consortium name="US DOE Joint Genome Institute"/>
            <person name="Kerfeld C."/>
            <person name="Goodner B."/>
            <person name="Huber H."/>
            <person name="Stetter K."/>
            <person name="Lucas S."/>
            <person name="Copeland A."/>
            <person name="Lapidus A."/>
            <person name="Glavina del Rio T."/>
            <person name="Dalin E."/>
            <person name="Tice H."/>
            <person name="Bruce D."/>
            <person name="Goodwin L."/>
            <person name="Pitluck S."/>
            <person name="Saunders E."/>
            <person name="Brettin T."/>
            <person name="Detter J.C."/>
            <person name="Han C."/>
            <person name="Larimer F."/>
            <person name="Land M."/>
            <person name="Hauser L."/>
            <person name="Kyrpides N."/>
            <person name="Ovchinnikova G."/>
            <person name="Richardson P."/>
        </authorList>
    </citation>
    <scope>NUCLEOTIDE SEQUENCE [LARGE SCALE GENOMIC DNA]</scope>
    <source>
        <strain evidence="8">DSM 10501 / KC4</strain>
    </source>
</reference>
<dbReference type="GO" id="GO:0008276">
    <property type="term" value="F:protein methyltransferase activity"/>
    <property type="evidence" value="ECO:0007669"/>
    <property type="project" value="InterPro"/>
</dbReference>
<dbReference type="EMBL" id="CP001785">
    <property type="protein sequence ID" value="ACX52067.1"/>
    <property type="molecule type" value="Genomic_DNA"/>
</dbReference>
<dbReference type="SUPFAM" id="SSF53790">
    <property type="entry name" value="Tetrapyrrole methylase"/>
    <property type="match status" value="1"/>
</dbReference>
<evidence type="ECO:0000259" key="6">
    <source>
        <dbReference type="Pfam" id="PF00590"/>
    </source>
</evidence>
<evidence type="ECO:0000256" key="3">
    <source>
        <dbReference type="ARBA" id="ARBA00022679"/>
    </source>
</evidence>
<sequence length="576" mass="59911">MKKSRRHGYTTGACAAAAAKAAALLLFHGVSVREVKIKTPQGKELVLPVASAEKGEGWACCGVVKDAGDDPDVTHGLTVYATVAPASELRLEGGPGVGVVTRPGLPVPPGEPAINPGPRQMILEAVREVLPPGQGAVITISVPGGEEVAARTFNPRLGIVGGISILGTTGIVVPFSEEAYRESLKAAVNVAVAEGWRILVLVPGRSAEKLALSYGFPAEAVVPMANYVGFLLQHCAEVGVEGVILWGQAGKLLKVAGGVFNTHSRVADARLEVLAALAAAEGASPFLVGRILEAATVEEAAEWLAKENLERTWHRVAARAALKAWEYAGGKLRVGAVLFDREGKILGCSEEACTLASQLGVNLPSSSPSIPPGIYLVGVGPGDPAYLTPAAWRVIRGSRLVVGAPKVLKRLGLTGEPLLPPFAPLFALLERESSTSPVAVLVSGDPGLFSILQTLRRELSQLPLRVVPGISAVSTLFARLGRGYEEARFLSLHGRGTEEELLAEVKKGGTVVVFTGPAFPPQRIGEVLAAAGYGGLPVAVGADLTLAEEKLLEQGEAGQLAKLEGDWSNAVVVIFA</sequence>
<dbReference type="AlphaFoldDB" id="C9RCU0"/>
<dbReference type="eggNOG" id="COG2241">
    <property type="taxonomic scope" value="Bacteria"/>
</dbReference>
<keyword evidence="8" id="KW-1185">Reference proteome</keyword>
<dbReference type="HAMAP" id="MF_00787">
    <property type="entry name" value="CbiD"/>
    <property type="match status" value="1"/>
</dbReference>
<dbReference type="KEGG" id="adg:Adeg_0931"/>
<gene>
    <name evidence="5" type="primary">cbiD</name>
    <name evidence="7" type="ordered locus">Adeg_0931</name>
</gene>
<dbReference type="eggNOG" id="COG1903">
    <property type="taxonomic scope" value="Bacteria"/>
</dbReference>
<dbReference type="Pfam" id="PF00590">
    <property type="entry name" value="TP_methylase"/>
    <property type="match status" value="1"/>
</dbReference>
<dbReference type="PANTHER" id="PTHR35863">
    <property type="entry name" value="COBALT-PRECORRIN-5B C(1)-METHYLTRANSFERASE"/>
    <property type="match status" value="1"/>
</dbReference>
<comment type="function">
    <text evidence="5">Catalyzes the methylation of C-1 in cobalt-precorrin-5B to form cobalt-precorrin-6A.</text>
</comment>
<dbReference type="EC" id="2.1.1.195" evidence="5"/>
<dbReference type="InterPro" id="IPR036074">
    <property type="entry name" value="CbiD_sf"/>
</dbReference>
<keyword evidence="1 5" id="KW-0169">Cobalamin biosynthesis</keyword>
<dbReference type="GO" id="GO:0019251">
    <property type="term" value="P:anaerobic cobalamin biosynthetic process"/>
    <property type="evidence" value="ECO:0007669"/>
    <property type="project" value="UniProtKB-UniRule"/>
</dbReference>
<comment type="pathway">
    <text evidence="5">Cofactor biosynthesis; adenosylcobalamin biosynthesis; cob(II)yrinate a,c-diamide from sirohydrochlorin (anaerobic route): step 6/10.</text>
</comment>
<dbReference type="RefSeq" id="WP_015738944.1">
    <property type="nucleotide sequence ID" value="NC_013385.1"/>
</dbReference>
<dbReference type="NCBIfam" id="TIGR00312">
    <property type="entry name" value="cbiD"/>
    <property type="match status" value="1"/>
</dbReference>
<dbReference type="GO" id="GO:0032259">
    <property type="term" value="P:methylation"/>
    <property type="evidence" value="ECO:0007669"/>
    <property type="project" value="UniProtKB-KW"/>
</dbReference>
<organism evidence="7 8">
    <name type="scientific">Ammonifex degensii (strain DSM 10501 / KC4)</name>
    <dbReference type="NCBI Taxonomy" id="429009"/>
    <lineage>
        <taxon>Bacteria</taxon>
        <taxon>Bacillati</taxon>
        <taxon>Bacillota</taxon>
        <taxon>Clostridia</taxon>
        <taxon>Thermoanaerobacterales</taxon>
        <taxon>Thermoanaerobacteraceae</taxon>
        <taxon>Ammonifex</taxon>
    </lineage>
</organism>
<dbReference type="InterPro" id="IPR014777">
    <property type="entry name" value="4pyrrole_Mease_sub1"/>
</dbReference>
<dbReference type="InterPro" id="IPR035996">
    <property type="entry name" value="4pyrrol_Methylase_sf"/>
</dbReference>
<accession>C9RCU0</accession>
<dbReference type="InterPro" id="IPR000878">
    <property type="entry name" value="4pyrrol_Mease"/>
</dbReference>
<keyword evidence="2 5" id="KW-0489">Methyltransferase</keyword>
<protein>
    <recommendedName>
        <fullName evidence="5">Cobalt-precorrin-5B C(1)-methyltransferase</fullName>
        <ecNumber evidence="5">2.1.1.195</ecNumber>
    </recommendedName>
    <alternativeName>
        <fullName evidence="5">Cobalt-precorrin-6A synthase</fullName>
    </alternativeName>
</protein>
<dbReference type="GO" id="GO:0043780">
    <property type="term" value="F:cobalt-precorrin-5B C1-methyltransferase activity"/>
    <property type="evidence" value="ECO:0007669"/>
    <property type="project" value="RHEA"/>
</dbReference>
<evidence type="ECO:0000313" key="8">
    <source>
        <dbReference type="Proteomes" id="UP000002620"/>
    </source>
</evidence>
<dbReference type="HOGENOM" id="CLU_473020_0_0_9"/>
<dbReference type="NCBIfam" id="NF000849">
    <property type="entry name" value="PRK00075.1-1"/>
    <property type="match status" value="1"/>
</dbReference>
<dbReference type="PANTHER" id="PTHR35863:SF1">
    <property type="entry name" value="COBALT-PRECORRIN-5B C(1)-METHYLTRANSFERASE"/>
    <property type="match status" value="1"/>
</dbReference>
<dbReference type="SUPFAM" id="SSF111342">
    <property type="entry name" value="CbiD-like"/>
    <property type="match status" value="1"/>
</dbReference>
<dbReference type="Proteomes" id="UP000002620">
    <property type="component" value="Chromosome"/>
</dbReference>